<reference evidence="2 3" key="1">
    <citation type="submission" date="2024-07" db="EMBL/GenBank/DDBJ databases">
        <authorList>
            <person name="Thanompreechachai J."/>
            <person name="Duangmal K."/>
        </authorList>
    </citation>
    <scope>NUCLEOTIDE SEQUENCE [LARGE SCALE GENOMIC DNA]</scope>
    <source>
        <strain evidence="2 3">KCTC 19886</strain>
    </source>
</reference>
<keyword evidence="3" id="KW-1185">Reference proteome</keyword>
<evidence type="ECO:0000313" key="3">
    <source>
        <dbReference type="Proteomes" id="UP001555826"/>
    </source>
</evidence>
<feature type="compositionally biased region" description="Polar residues" evidence="1">
    <location>
        <begin position="1"/>
        <end position="17"/>
    </location>
</feature>
<dbReference type="InterPro" id="IPR053977">
    <property type="entry name" value="Rv2466c-like"/>
</dbReference>
<organism evidence="2 3">
    <name type="scientific">Kineococcus endophyticus</name>
    <dbReference type="NCBI Taxonomy" id="1181883"/>
    <lineage>
        <taxon>Bacteria</taxon>
        <taxon>Bacillati</taxon>
        <taxon>Actinomycetota</taxon>
        <taxon>Actinomycetes</taxon>
        <taxon>Kineosporiales</taxon>
        <taxon>Kineosporiaceae</taxon>
        <taxon>Kineococcus</taxon>
    </lineage>
</organism>
<proteinExistence type="predicted"/>
<feature type="region of interest" description="Disordered" evidence="1">
    <location>
        <begin position="1"/>
        <end position="20"/>
    </location>
</feature>
<dbReference type="RefSeq" id="WP_367640943.1">
    <property type="nucleotide sequence ID" value="NZ_JBFNQN010000019.1"/>
</dbReference>
<comment type="caution">
    <text evidence="2">The sequence shown here is derived from an EMBL/GenBank/DDBJ whole genome shotgun (WGS) entry which is preliminary data.</text>
</comment>
<protein>
    <submittedName>
        <fullName evidence="2">DsbA family protein</fullName>
    </submittedName>
</protein>
<sequence length="216" mass="23691">MTSPTTDQSPEQGSPRNGAQADFWFDPLCPWAWMTSRWMLEVEKVRDITVRWHVMSLSVLNEGRDLPEEYRELMDKGWGPVRVVTAARVLHGEDVVLPLYTAMGTRIHPGGNKDFDVVVREALEEVGLPADLAAAAHSSTYDAELRASHTEGITKVGEDVGTPVVAFDDVAFFGPVVTPAPKGEAAGRLWDGCLLVAGVPGFFELKRTRTQGPVFD</sequence>
<name>A0ABV3PE99_9ACTN</name>
<dbReference type="SUPFAM" id="SSF52833">
    <property type="entry name" value="Thioredoxin-like"/>
    <property type="match status" value="1"/>
</dbReference>
<evidence type="ECO:0000256" key="1">
    <source>
        <dbReference type="SAM" id="MobiDB-lite"/>
    </source>
</evidence>
<gene>
    <name evidence="2" type="ORF">AB1207_22660</name>
</gene>
<dbReference type="EMBL" id="JBFNQN010000019">
    <property type="protein sequence ID" value="MEW9267552.1"/>
    <property type="molecule type" value="Genomic_DNA"/>
</dbReference>
<dbReference type="Pfam" id="PF22234">
    <property type="entry name" value="Rv2466c-like"/>
    <property type="match status" value="1"/>
</dbReference>
<accession>A0ABV3PE99</accession>
<dbReference type="InterPro" id="IPR036249">
    <property type="entry name" value="Thioredoxin-like_sf"/>
</dbReference>
<evidence type="ECO:0000313" key="2">
    <source>
        <dbReference type="EMBL" id="MEW9267552.1"/>
    </source>
</evidence>
<dbReference type="Gene3D" id="3.40.30.10">
    <property type="entry name" value="Glutaredoxin"/>
    <property type="match status" value="1"/>
</dbReference>
<dbReference type="Proteomes" id="UP001555826">
    <property type="component" value="Unassembled WGS sequence"/>
</dbReference>